<dbReference type="InterPro" id="IPR025209">
    <property type="entry name" value="DUF4209"/>
</dbReference>
<dbReference type="Pfam" id="PF24098">
    <property type="entry name" value="DUF7380"/>
    <property type="match status" value="1"/>
</dbReference>
<dbReference type="EMBL" id="CAKLDI010000002">
    <property type="protein sequence ID" value="CAH0535107.1"/>
    <property type="molecule type" value="Genomic_DNA"/>
</dbReference>
<organism evidence="3 4">
    <name type="scientific">Vibrio stylophorae</name>
    <dbReference type="NCBI Taxonomy" id="659351"/>
    <lineage>
        <taxon>Bacteria</taxon>
        <taxon>Pseudomonadati</taxon>
        <taxon>Pseudomonadota</taxon>
        <taxon>Gammaproteobacteria</taxon>
        <taxon>Vibrionales</taxon>
        <taxon>Vibrionaceae</taxon>
        <taxon>Vibrio</taxon>
    </lineage>
</organism>
<sequence>MANYSDELLIAEETYSYFLVDLPRLGIPSGAFGLQLGRKGDTEREKGHDELAKLYYVLAKIMLFRFSPSSVNDPYRTYELDSIPVNLTDNDLDILEKLSPHCECLAIKARIADIRWLLVKPKNFKDAITTIEYYSEYPAEPVTWCEGVKDFYERALCLGLQLRKGAENQVTALERRLLSSLEGDFIDSSPYFHLHVANLLFEYGLAKEKSTWLGIRFLERGQYFIREKNFNAARSYLMFAADRFGAEDDDEQWLLCKYFAANSWELEAEDREHSFVRKYFYEKAFHAYTAIPTRFRDKLEIESKILKLRNTLRVVGQEAVAELPVINMPSVDVSASVKASRECMSGLADTATALQSLALICKPVTLLYAEDSLKSQLENTFFNRLFGTVKFTSDGRSAGRSNPFGIESNAEESDKLTVLVETACHYADFVAQASIVHGLNQLLEEHRISFNQLLEMCRLSPLVPTDRARLFARGLYFGFEYDFATAIHMLVPQWEHIVRNVLNESSVSTTVIKDNQETEVGLSTLLEKKETAEIFDQDLLFEMKALLVHWHGPNLRNNIAHGLISTNEAGSYFAVYWWWRSLRLIVTSLGPVFEENYNSTNV</sequence>
<evidence type="ECO:0000259" key="2">
    <source>
        <dbReference type="Pfam" id="PF24098"/>
    </source>
</evidence>
<proteinExistence type="predicted"/>
<evidence type="ECO:0008006" key="5">
    <source>
        <dbReference type="Google" id="ProtNLM"/>
    </source>
</evidence>
<evidence type="ECO:0000313" key="3">
    <source>
        <dbReference type="EMBL" id="CAH0535107.1"/>
    </source>
</evidence>
<feature type="domain" description="DUF4209" evidence="1">
    <location>
        <begin position="495"/>
        <end position="579"/>
    </location>
</feature>
<dbReference type="Proteomes" id="UP000838672">
    <property type="component" value="Unassembled WGS sequence"/>
</dbReference>
<reference evidence="3" key="1">
    <citation type="submission" date="2021-11" db="EMBL/GenBank/DDBJ databases">
        <authorList>
            <person name="Rodrigo-Torres L."/>
            <person name="Arahal R. D."/>
            <person name="Lucena T."/>
        </authorList>
    </citation>
    <scope>NUCLEOTIDE SEQUENCE</scope>
    <source>
        <strain evidence="3">CECT 7929</strain>
    </source>
</reference>
<feature type="domain" description="DUF7380" evidence="2">
    <location>
        <begin position="36"/>
        <end position="169"/>
    </location>
</feature>
<comment type="caution">
    <text evidence="3">The sequence shown here is derived from an EMBL/GenBank/DDBJ whole genome shotgun (WGS) entry which is preliminary data.</text>
</comment>
<evidence type="ECO:0000313" key="4">
    <source>
        <dbReference type="Proteomes" id="UP000838672"/>
    </source>
</evidence>
<name>A0ABN8DXU2_9VIBR</name>
<dbReference type="InterPro" id="IPR055804">
    <property type="entry name" value="DUF7380"/>
</dbReference>
<accession>A0ABN8DXU2</accession>
<dbReference type="Pfam" id="PF13910">
    <property type="entry name" value="DUF4209"/>
    <property type="match status" value="1"/>
</dbReference>
<gene>
    <name evidence="3" type="ORF">VST7929_02768</name>
</gene>
<keyword evidence="4" id="KW-1185">Reference proteome</keyword>
<dbReference type="RefSeq" id="WP_237467967.1">
    <property type="nucleotide sequence ID" value="NZ_CAKLDI010000002.1"/>
</dbReference>
<protein>
    <recommendedName>
        <fullName evidence="5">DUF4209 domain-containing protein</fullName>
    </recommendedName>
</protein>
<evidence type="ECO:0000259" key="1">
    <source>
        <dbReference type="Pfam" id="PF13910"/>
    </source>
</evidence>